<accession>A0A348HF36</accession>
<dbReference type="Pfam" id="PF19527">
    <property type="entry name" value="DUF6055"/>
    <property type="match status" value="1"/>
</dbReference>
<dbReference type="AlphaFoldDB" id="A0A348HF36"/>
<keyword evidence="3" id="KW-1185">Reference proteome</keyword>
<dbReference type="KEGG" id="zpl:ZBT109_1478"/>
<proteinExistence type="predicted"/>
<name>A0A348HF36_9GAMM</name>
<evidence type="ECO:0000313" key="2">
    <source>
        <dbReference type="EMBL" id="BBG30238.1"/>
    </source>
</evidence>
<reference evidence="2 3" key="1">
    <citation type="submission" date="2018-09" db="EMBL/GenBank/DDBJ databases">
        <title>Zymobacter palmae IAM14233 (=T109) whole genome analysis.</title>
        <authorList>
            <person name="Yanase H."/>
        </authorList>
    </citation>
    <scope>NUCLEOTIDE SEQUENCE [LARGE SCALE GENOMIC DNA]</scope>
    <source>
        <strain evidence="2 3">IAM14233</strain>
    </source>
</reference>
<gene>
    <name evidence="2" type="ORF">ZBT109_1478</name>
</gene>
<evidence type="ECO:0000256" key="1">
    <source>
        <dbReference type="SAM" id="MobiDB-lite"/>
    </source>
</evidence>
<feature type="region of interest" description="Disordered" evidence="1">
    <location>
        <begin position="439"/>
        <end position="463"/>
    </location>
</feature>
<dbReference type="RefSeq" id="WP_038279091.1">
    <property type="nucleotide sequence ID" value="NZ_AP018933.1"/>
</dbReference>
<dbReference type="InterPro" id="IPR011004">
    <property type="entry name" value="Trimer_LpxA-like_sf"/>
</dbReference>
<dbReference type="EMBL" id="AP018933">
    <property type="protein sequence ID" value="BBG30238.1"/>
    <property type="molecule type" value="Genomic_DNA"/>
</dbReference>
<dbReference type="STRING" id="1123510.GCA_000620025_00475"/>
<evidence type="ECO:0000313" key="3">
    <source>
        <dbReference type="Proteomes" id="UP000267342"/>
    </source>
</evidence>
<sequence>MASLAHAATSSCVDGHWVANPNDTDMPSVRYETAHFAFRWSGNATTMATVAAAGEQLEKTWSTFIERIGFPTPYCRSAAKYKVSVHIDPSFGLSGGMTSSGGMGMWIAAPALADHWGLAHEFTHALQGSTGGMRNSPYSGWIWESHANWMAHQMDEFHGSEVHCSEMLINYPHLYLGSTRDRYCNWQFMEYLKDRYGYGIINDLWAKAPKDGDTRTATADPFSIIRDNMGWSQSQLNDVFGEWARHNVNWDYINPNGSDQGALYRQKYGSNHAFDPSVADDDGNLDRALRLTSLDTIANSSGGYQVPFAWAPQRWGYNLVRLIPATGAKSIDVDFQGLVQTAPAASKLAGLANEPTTIVPPDSDWRWGLVAISQSGKARYSVLRHGSRASLHFGLKSDEKEVYLVVMGTPSTPHNIQWDQPYYSVYRYPWRITLKNAYPEGHQPNAPQPTPKGHRHTNGGGWVAEGARVDNTAYVGLNARVLSGNVLGHARVEDHATVAGGTVQDNGIIGALTVLRSGSTVKGNAKAYTVFKGLGAFAPVTLSETAQFRGDVEAQTGASPSKGIFYGYADATTITDAHSGANLTQPVPEVTQQP</sequence>
<dbReference type="SUPFAM" id="SSF51161">
    <property type="entry name" value="Trimeric LpxA-like enzymes"/>
    <property type="match status" value="1"/>
</dbReference>
<dbReference type="NCBIfam" id="NF040510">
    <property type="entry name" value="avirulen_svx"/>
    <property type="match status" value="1"/>
</dbReference>
<organism evidence="2 3">
    <name type="scientific">Zymobacter palmae</name>
    <dbReference type="NCBI Taxonomy" id="33074"/>
    <lineage>
        <taxon>Bacteria</taxon>
        <taxon>Pseudomonadati</taxon>
        <taxon>Pseudomonadota</taxon>
        <taxon>Gammaproteobacteria</taxon>
        <taxon>Oceanospirillales</taxon>
        <taxon>Halomonadaceae</taxon>
        <taxon>Zymobacter group</taxon>
        <taxon>Zymobacter</taxon>
    </lineage>
</organism>
<protein>
    <submittedName>
        <fullName evidence="2">Cation/multidrug efflux pump</fullName>
    </submittedName>
</protein>
<dbReference type="InterPro" id="IPR045690">
    <property type="entry name" value="DUF6055"/>
</dbReference>
<dbReference type="Proteomes" id="UP000267342">
    <property type="component" value="Chromosome"/>
</dbReference>